<evidence type="ECO:0000259" key="8">
    <source>
        <dbReference type="Pfam" id="PF00884"/>
    </source>
</evidence>
<evidence type="ECO:0000256" key="1">
    <source>
        <dbReference type="ARBA" id="ARBA00001913"/>
    </source>
</evidence>
<dbReference type="InterPro" id="IPR000917">
    <property type="entry name" value="Sulfatase_N"/>
</dbReference>
<sequence>MLRFLSLLLVLAWIAPGLAGPPNVLMIFVDDLRPELACYGAAQIQSPNIDRLAARGVRFDRAYCNVPVCGASRASLMTGLRPTPERFLDAATWAQRDAPGVTTLNQHFKDHGYSTSSIGKVFHHPEDCEGGWTLPPSHPGNGEWQAPASLGPAARRGGKRGPVTEAADAPEAQYRDAQVAAEAISRLDQLAGEKEPFFLAVGFYKPHLPFVAPKKYWDLYNEAQIHLPDNYYKSKDAPAVAFHNSGELNSYSGVSKSRPLPEDEARRLIHGYYACVSFVDAQIGRVLDELDRLGLAEDTVVVLNGDHGWNLGEHTLWCKHCCFETSMRTPLIMAGPGVADGRSTDSIVEFVDLYPTLCALTGQPAPGHLQGRSLKPLLADPSIDWPGVAIGRFRTGETYRTDGFRLTQYTAPGGQPQGRMLYDHEADPDENQNIAPVNQAAVKQVEAAARAYRNTAGQAVPDKPRQ</sequence>
<evidence type="ECO:0000313" key="9">
    <source>
        <dbReference type="EMBL" id="QDU88254.1"/>
    </source>
</evidence>
<keyword evidence="4" id="KW-0732">Signal</keyword>
<dbReference type="OrthoDB" id="9782218at2"/>
<evidence type="ECO:0000313" key="10">
    <source>
        <dbReference type="Proteomes" id="UP000317429"/>
    </source>
</evidence>
<dbReference type="GO" id="GO:0046872">
    <property type="term" value="F:metal ion binding"/>
    <property type="evidence" value="ECO:0007669"/>
    <property type="project" value="UniProtKB-KW"/>
</dbReference>
<evidence type="ECO:0000256" key="2">
    <source>
        <dbReference type="ARBA" id="ARBA00008779"/>
    </source>
</evidence>
<dbReference type="PANTHER" id="PTHR45953">
    <property type="entry name" value="IDURONATE 2-SULFATASE"/>
    <property type="match status" value="1"/>
</dbReference>
<dbReference type="CDD" id="cd16030">
    <property type="entry name" value="iduronate-2-sulfatase"/>
    <property type="match status" value="1"/>
</dbReference>
<dbReference type="Proteomes" id="UP000317429">
    <property type="component" value="Chromosome"/>
</dbReference>
<dbReference type="SUPFAM" id="SSF53649">
    <property type="entry name" value="Alkaline phosphatase-like"/>
    <property type="match status" value="1"/>
</dbReference>
<feature type="region of interest" description="Disordered" evidence="7">
    <location>
        <begin position="137"/>
        <end position="171"/>
    </location>
</feature>
<dbReference type="Gene3D" id="3.40.720.10">
    <property type="entry name" value="Alkaline Phosphatase, subunit A"/>
    <property type="match status" value="1"/>
</dbReference>
<dbReference type="Pfam" id="PF00884">
    <property type="entry name" value="Sulfatase"/>
    <property type="match status" value="1"/>
</dbReference>
<dbReference type="RefSeq" id="WP_145282988.1">
    <property type="nucleotide sequence ID" value="NZ_CP036291.1"/>
</dbReference>
<dbReference type="GO" id="GO:0047753">
    <property type="term" value="F:choline-sulfatase activity"/>
    <property type="evidence" value="ECO:0007669"/>
    <property type="project" value="UniProtKB-EC"/>
</dbReference>
<dbReference type="InterPro" id="IPR017850">
    <property type="entry name" value="Alkaline_phosphatase_core_sf"/>
</dbReference>
<protein>
    <submittedName>
        <fullName evidence="9">Choline-sulfatase</fullName>
        <ecNumber evidence="9">3.1.6.6</ecNumber>
    </submittedName>
</protein>
<dbReference type="KEGG" id="pnd:Pla175_16280"/>
<evidence type="ECO:0000256" key="5">
    <source>
        <dbReference type="ARBA" id="ARBA00022801"/>
    </source>
</evidence>
<dbReference type="PANTHER" id="PTHR45953:SF1">
    <property type="entry name" value="IDURONATE 2-SULFATASE"/>
    <property type="match status" value="1"/>
</dbReference>
<keyword evidence="10" id="KW-1185">Reference proteome</keyword>
<dbReference type="PROSITE" id="PS00149">
    <property type="entry name" value="SULFATASE_2"/>
    <property type="match status" value="1"/>
</dbReference>
<gene>
    <name evidence="9" type="primary">betC_7</name>
    <name evidence="9" type="ORF">Pla175_16280</name>
</gene>
<name>A0A518D9U8_9BACT</name>
<reference evidence="9 10" key="1">
    <citation type="submission" date="2019-02" db="EMBL/GenBank/DDBJ databases">
        <title>Deep-cultivation of Planctomycetes and their phenomic and genomic characterization uncovers novel biology.</title>
        <authorList>
            <person name="Wiegand S."/>
            <person name="Jogler M."/>
            <person name="Boedeker C."/>
            <person name="Pinto D."/>
            <person name="Vollmers J."/>
            <person name="Rivas-Marin E."/>
            <person name="Kohn T."/>
            <person name="Peeters S.H."/>
            <person name="Heuer A."/>
            <person name="Rast P."/>
            <person name="Oberbeckmann S."/>
            <person name="Bunk B."/>
            <person name="Jeske O."/>
            <person name="Meyerdierks A."/>
            <person name="Storesund J.E."/>
            <person name="Kallscheuer N."/>
            <person name="Luecker S."/>
            <person name="Lage O.M."/>
            <person name="Pohl T."/>
            <person name="Merkel B.J."/>
            <person name="Hornburger P."/>
            <person name="Mueller R.-W."/>
            <person name="Bruemmer F."/>
            <person name="Labrenz M."/>
            <person name="Spormann A.M."/>
            <person name="Op den Camp H."/>
            <person name="Overmann J."/>
            <person name="Amann R."/>
            <person name="Jetten M.S.M."/>
            <person name="Mascher T."/>
            <person name="Medema M.H."/>
            <person name="Devos D.P."/>
            <person name="Kaster A.-K."/>
            <person name="Ovreas L."/>
            <person name="Rohde M."/>
            <person name="Galperin M.Y."/>
            <person name="Jogler C."/>
        </authorList>
    </citation>
    <scope>NUCLEOTIDE SEQUENCE [LARGE SCALE GENOMIC DNA]</scope>
    <source>
        <strain evidence="9 10">Pla175</strain>
    </source>
</reference>
<dbReference type="InterPro" id="IPR035874">
    <property type="entry name" value="IDS"/>
</dbReference>
<dbReference type="EMBL" id="CP036291">
    <property type="protein sequence ID" value="QDU88254.1"/>
    <property type="molecule type" value="Genomic_DNA"/>
</dbReference>
<dbReference type="InterPro" id="IPR024607">
    <property type="entry name" value="Sulfatase_CS"/>
</dbReference>
<feature type="domain" description="Sulfatase N-terminal" evidence="8">
    <location>
        <begin position="22"/>
        <end position="362"/>
    </location>
</feature>
<dbReference type="AlphaFoldDB" id="A0A518D9U8"/>
<evidence type="ECO:0000256" key="7">
    <source>
        <dbReference type="SAM" id="MobiDB-lite"/>
    </source>
</evidence>
<dbReference type="GO" id="GO:0005737">
    <property type="term" value="C:cytoplasm"/>
    <property type="evidence" value="ECO:0007669"/>
    <property type="project" value="TreeGrafter"/>
</dbReference>
<evidence type="ECO:0000256" key="3">
    <source>
        <dbReference type="ARBA" id="ARBA00022723"/>
    </source>
</evidence>
<proteinExistence type="inferred from homology"/>
<evidence type="ECO:0000256" key="4">
    <source>
        <dbReference type="ARBA" id="ARBA00022729"/>
    </source>
</evidence>
<keyword evidence="3" id="KW-0479">Metal-binding</keyword>
<dbReference type="GO" id="GO:0004423">
    <property type="term" value="F:iduronate-2-sulfatase activity"/>
    <property type="evidence" value="ECO:0007669"/>
    <property type="project" value="InterPro"/>
</dbReference>
<organism evidence="9 10">
    <name type="scientific">Pirellulimonas nuda</name>
    <dbReference type="NCBI Taxonomy" id="2528009"/>
    <lineage>
        <taxon>Bacteria</taxon>
        <taxon>Pseudomonadati</taxon>
        <taxon>Planctomycetota</taxon>
        <taxon>Planctomycetia</taxon>
        <taxon>Pirellulales</taxon>
        <taxon>Lacipirellulaceae</taxon>
        <taxon>Pirellulimonas</taxon>
    </lineage>
</organism>
<evidence type="ECO:0000256" key="6">
    <source>
        <dbReference type="ARBA" id="ARBA00022837"/>
    </source>
</evidence>
<dbReference type="EC" id="3.1.6.6" evidence="9"/>
<accession>A0A518D9U8</accession>
<keyword evidence="5 9" id="KW-0378">Hydrolase</keyword>
<comment type="cofactor">
    <cofactor evidence="1">
        <name>Ca(2+)</name>
        <dbReference type="ChEBI" id="CHEBI:29108"/>
    </cofactor>
</comment>
<keyword evidence="6" id="KW-0106">Calcium</keyword>
<comment type="similarity">
    <text evidence="2">Belongs to the sulfatase family.</text>
</comment>